<sequence>MATSNSPVRRNSAATDLTLTESKSDFANAQMEKEKYLDDDAQTISGATISESSSSRPKSKLSKAMTQLKSKLKVADGKPKPKSSIPPDYYPNNLQTFEALAGGFTNVK</sequence>
<organism evidence="2 3">
    <name type="scientific">Xylaria arbuscula</name>
    <dbReference type="NCBI Taxonomy" id="114810"/>
    <lineage>
        <taxon>Eukaryota</taxon>
        <taxon>Fungi</taxon>
        <taxon>Dikarya</taxon>
        <taxon>Ascomycota</taxon>
        <taxon>Pezizomycotina</taxon>
        <taxon>Sordariomycetes</taxon>
        <taxon>Xylariomycetidae</taxon>
        <taxon>Xylariales</taxon>
        <taxon>Xylariaceae</taxon>
        <taxon>Xylaria</taxon>
    </lineage>
</organism>
<accession>A0A9W8NM73</accession>
<evidence type="ECO:0000313" key="3">
    <source>
        <dbReference type="Proteomes" id="UP001148614"/>
    </source>
</evidence>
<dbReference type="Proteomes" id="UP001148614">
    <property type="component" value="Unassembled WGS sequence"/>
</dbReference>
<evidence type="ECO:0000256" key="1">
    <source>
        <dbReference type="SAM" id="MobiDB-lite"/>
    </source>
</evidence>
<feature type="region of interest" description="Disordered" evidence="1">
    <location>
        <begin position="37"/>
        <end position="91"/>
    </location>
</feature>
<keyword evidence="3" id="KW-1185">Reference proteome</keyword>
<gene>
    <name evidence="2" type="ORF">NPX13_g800</name>
</gene>
<proteinExistence type="predicted"/>
<reference evidence="2" key="1">
    <citation type="submission" date="2022-07" db="EMBL/GenBank/DDBJ databases">
        <title>Genome Sequence of Xylaria arbuscula.</title>
        <authorList>
            <person name="Buettner E."/>
        </authorList>
    </citation>
    <scope>NUCLEOTIDE SEQUENCE</scope>
    <source>
        <strain evidence="2">VT107</strain>
    </source>
</reference>
<name>A0A9W8NM73_9PEZI</name>
<dbReference type="AlphaFoldDB" id="A0A9W8NM73"/>
<dbReference type="VEuPathDB" id="FungiDB:F4678DRAFT_425795"/>
<evidence type="ECO:0000313" key="2">
    <source>
        <dbReference type="EMBL" id="KAJ3579766.1"/>
    </source>
</evidence>
<dbReference type="EMBL" id="JANPWZ010000060">
    <property type="protein sequence ID" value="KAJ3579766.1"/>
    <property type="molecule type" value="Genomic_DNA"/>
</dbReference>
<comment type="caution">
    <text evidence="2">The sequence shown here is derived from an EMBL/GenBank/DDBJ whole genome shotgun (WGS) entry which is preliminary data.</text>
</comment>
<protein>
    <submittedName>
        <fullName evidence="2">Uncharacterized protein</fullName>
    </submittedName>
</protein>